<evidence type="ECO:0000256" key="6">
    <source>
        <dbReference type="ARBA" id="ARBA00023121"/>
    </source>
</evidence>
<dbReference type="InterPro" id="IPR013718">
    <property type="entry name" value="COQ9_C"/>
</dbReference>
<feature type="domain" description="COQ9 C-terminal" evidence="11">
    <location>
        <begin position="267"/>
        <end position="334"/>
    </location>
</feature>
<evidence type="ECO:0000256" key="4">
    <source>
        <dbReference type="ARBA" id="ARBA00022688"/>
    </source>
</evidence>
<evidence type="ECO:0000256" key="1">
    <source>
        <dbReference type="ARBA" id="ARBA00004173"/>
    </source>
</evidence>
<reference evidence="13 14" key="1">
    <citation type="journal article" date="2017" name="PLoS Biol.">
        <title>The sea cucumber genome provides insights into morphological evolution and visceral regeneration.</title>
        <authorList>
            <person name="Zhang X."/>
            <person name="Sun L."/>
            <person name="Yuan J."/>
            <person name="Sun Y."/>
            <person name="Gao Y."/>
            <person name="Zhang L."/>
            <person name="Li S."/>
            <person name="Dai H."/>
            <person name="Hamel J.F."/>
            <person name="Liu C."/>
            <person name="Yu Y."/>
            <person name="Liu S."/>
            <person name="Lin W."/>
            <person name="Guo K."/>
            <person name="Jin S."/>
            <person name="Xu P."/>
            <person name="Storey K.B."/>
            <person name="Huan P."/>
            <person name="Zhang T."/>
            <person name="Zhou Y."/>
            <person name="Zhang J."/>
            <person name="Lin C."/>
            <person name="Li X."/>
            <person name="Xing L."/>
            <person name="Huo D."/>
            <person name="Sun M."/>
            <person name="Wang L."/>
            <person name="Mercier A."/>
            <person name="Li F."/>
            <person name="Yang H."/>
            <person name="Xiang J."/>
        </authorList>
    </citation>
    <scope>NUCLEOTIDE SEQUENCE [LARGE SCALE GENOMIC DNA]</scope>
    <source>
        <strain evidence="13">Shaxun</strain>
        <tissue evidence="13">Muscle</tissue>
    </source>
</reference>
<comment type="caution">
    <text evidence="13">The sequence shown here is derived from an EMBL/GenBank/DDBJ whole genome shotgun (WGS) entry which is preliminary data.</text>
</comment>
<dbReference type="InterPro" id="IPR000477">
    <property type="entry name" value="RT_dom"/>
</dbReference>
<comment type="similarity">
    <text evidence="3 8">Belongs to the COQ9 family.</text>
</comment>
<evidence type="ECO:0000313" key="13">
    <source>
        <dbReference type="EMBL" id="PIK50725.1"/>
    </source>
</evidence>
<proteinExistence type="inferred from homology"/>
<dbReference type="Gene3D" id="1.10.357.10">
    <property type="entry name" value="Tetracycline Repressor, domain 2"/>
    <property type="match status" value="1"/>
</dbReference>
<evidence type="ECO:0000259" key="10">
    <source>
        <dbReference type="Pfam" id="PF00078"/>
    </source>
</evidence>
<keyword evidence="6 8" id="KW-0446">Lipid-binding</keyword>
<comment type="pathway">
    <text evidence="2 8">Cofactor biosynthesis; ubiquinone biosynthesis.</text>
</comment>
<evidence type="ECO:0000256" key="7">
    <source>
        <dbReference type="ARBA" id="ARBA00023128"/>
    </source>
</evidence>
<feature type="domain" description="Reverse transcriptase" evidence="10">
    <location>
        <begin position="4"/>
        <end position="113"/>
    </location>
</feature>
<comment type="function">
    <text evidence="8">Membrane-associated protein that warps the membrane surface to access and bind aromatic isoprenes with high specificity, including ubiquinone (CoQ) isoprene intermediates and presents them directly to Coq7, therefore facilitating the Coq7-mediated hydroxylase step. Participates in the biosynthesis of coenzyme Q, also named ubiquinone, an essential lipid-soluble electron transporter for aerobic cellular respiration.</text>
</comment>
<dbReference type="InterPro" id="IPR012762">
    <property type="entry name" value="Ubiq_biosynth_COQ9"/>
</dbReference>
<evidence type="ECO:0000259" key="12">
    <source>
        <dbReference type="Pfam" id="PF21392"/>
    </source>
</evidence>
<dbReference type="AlphaFoldDB" id="A0A2G8KRY9"/>
<keyword evidence="7 8" id="KW-0496">Mitochondrion</keyword>
<dbReference type="NCBIfam" id="TIGR02396">
    <property type="entry name" value="diverge_rpsU"/>
    <property type="match status" value="1"/>
</dbReference>
<dbReference type="InterPro" id="IPR048674">
    <property type="entry name" value="COQ9_HTH"/>
</dbReference>
<keyword evidence="4 8" id="KW-0831">Ubiquinone biosynthesis</keyword>
<dbReference type="GO" id="GO:0008289">
    <property type="term" value="F:lipid binding"/>
    <property type="evidence" value="ECO:0007669"/>
    <property type="project" value="UniProtKB-UniRule"/>
</dbReference>
<evidence type="ECO:0000313" key="14">
    <source>
        <dbReference type="Proteomes" id="UP000230750"/>
    </source>
</evidence>
<name>A0A2G8KRY9_STIJA</name>
<evidence type="ECO:0000256" key="5">
    <source>
        <dbReference type="ARBA" id="ARBA00022946"/>
    </source>
</evidence>
<protein>
    <recommendedName>
        <fullName evidence="8">Ubiquinone biosynthesis protein</fullName>
    </recommendedName>
</protein>
<dbReference type="PANTHER" id="PTHR21427:SF19">
    <property type="entry name" value="UBIQUINONE BIOSYNTHESIS PROTEIN COQ9, MITOCHONDRIAL"/>
    <property type="match status" value="1"/>
</dbReference>
<evidence type="ECO:0000256" key="3">
    <source>
        <dbReference type="ARBA" id="ARBA00010766"/>
    </source>
</evidence>
<comment type="subcellular location">
    <subcellularLocation>
        <location evidence="1 8">Mitochondrion</location>
    </subcellularLocation>
</comment>
<feature type="compositionally biased region" description="Basic and acidic residues" evidence="9">
    <location>
        <begin position="131"/>
        <end position="142"/>
    </location>
</feature>
<dbReference type="GO" id="GO:0005743">
    <property type="term" value="C:mitochondrial inner membrane"/>
    <property type="evidence" value="ECO:0007669"/>
    <property type="project" value="TreeGrafter"/>
</dbReference>
<keyword evidence="5" id="KW-0809">Transit peptide</keyword>
<evidence type="ECO:0000256" key="8">
    <source>
        <dbReference type="RuleBase" id="RU366063"/>
    </source>
</evidence>
<keyword evidence="14" id="KW-1185">Reference proteome</keyword>
<dbReference type="PANTHER" id="PTHR21427">
    <property type="entry name" value="UBIQUINONE BIOSYNTHESIS PROTEIN COQ9, MITOCHONDRIAL"/>
    <property type="match status" value="1"/>
</dbReference>
<organism evidence="13 14">
    <name type="scientific">Stichopus japonicus</name>
    <name type="common">Sea cucumber</name>
    <dbReference type="NCBI Taxonomy" id="307972"/>
    <lineage>
        <taxon>Eukaryota</taxon>
        <taxon>Metazoa</taxon>
        <taxon>Echinodermata</taxon>
        <taxon>Eleutherozoa</taxon>
        <taxon>Echinozoa</taxon>
        <taxon>Holothuroidea</taxon>
        <taxon>Aspidochirotacea</taxon>
        <taxon>Aspidochirotida</taxon>
        <taxon>Stichopodidae</taxon>
        <taxon>Apostichopus</taxon>
    </lineage>
</organism>
<dbReference type="EMBL" id="MRZV01000406">
    <property type="protein sequence ID" value="PIK50725.1"/>
    <property type="molecule type" value="Genomic_DNA"/>
</dbReference>
<evidence type="ECO:0000259" key="11">
    <source>
        <dbReference type="Pfam" id="PF08511"/>
    </source>
</evidence>
<gene>
    <name evidence="13" type="ORF">BSL78_12363</name>
</gene>
<dbReference type="STRING" id="307972.A0A2G8KRY9"/>
<evidence type="ECO:0000256" key="2">
    <source>
        <dbReference type="ARBA" id="ARBA00004749"/>
    </source>
</evidence>
<dbReference type="UniPathway" id="UPA00232"/>
<dbReference type="Pfam" id="PF21392">
    <property type="entry name" value="COQ9_N"/>
    <property type="match status" value="1"/>
</dbReference>
<keyword evidence="13" id="KW-0830">Ubiquinone</keyword>
<dbReference type="Proteomes" id="UP000230750">
    <property type="component" value="Unassembled WGS sequence"/>
</dbReference>
<dbReference type="Pfam" id="PF00078">
    <property type="entry name" value="RVT_1"/>
    <property type="match status" value="1"/>
</dbReference>
<feature type="domain" description="Ubiquinone biosynthesis protein COQ9 HTH" evidence="12">
    <location>
        <begin position="148"/>
        <end position="178"/>
    </location>
</feature>
<evidence type="ECO:0000256" key="9">
    <source>
        <dbReference type="SAM" id="MobiDB-lite"/>
    </source>
</evidence>
<dbReference type="FunFam" id="1.10.357.10:FF:000004">
    <property type="entry name" value="Ubiquinone biosynthesis protein COQ9, mitochondrial"/>
    <property type="match status" value="1"/>
</dbReference>
<dbReference type="GO" id="GO:0006744">
    <property type="term" value="P:ubiquinone biosynthetic process"/>
    <property type="evidence" value="ECO:0007669"/>
    <property type="project" value="UniProtKB-UniRule"/>
</dbReference>
<sequence>MKFLDEHNTLTDSQHGFHAKRCTETQLLLTIDDISKQIDQSSTVSMAKLDFSKAFDKVPHQHLLAKLSAYGFNRNLLAWFASFLSNCTQCIVCDGEISNSKQVLSGVSQGTVLDYPRFSRSLSTSRPFLSESDHSSHDKHEEEEMVTEEELKSSILDSALNFVPSQGWSVKAIAKGAQQHGYPGVTHGLFPRGGGDLMHHFVRQCNNDISKHLEGLSKDTDKSRNSSELSPSILRDAFQMRLRMLVPYMDHWPQAMALTALPANIQEHFTNLYKLIDDICYHSGDRSVDFSWYTRRLALVGVYKSCELHIVQDGSHDYQETWDFLDRRLDDFTTAGKVKDDIDRFTNPEFFSAVYTVIFRKV</sequence>
<feature type="region of interest" description="Disordered" evidence="9">
    <location>
        <begin position="125"/>
        <end position="145"/>
    </location>
</feature>
<accession>A0A2G8KRY9</accession>
<dbReference type="Pfam" id="PF08511">
    <property type="entry name" value="COQ9"/>
    <property type="match status" value="1"/>
</dbReference>
<dbReference type="OrthoDB" id="619536at2759"/>